<evidence type="ECO:0000256" key="8">
    <source>
        <dbReference type="ARBA" id="ARBA00023157"/>
    </source>
</evidence>
<comment type="similarity">
    <text evidence="1">Belongs to the peptidase M43B family.</text>
</comment>
<dbReference type="InterPro" id="IPR008754">
    <property type="entry name" value="Peptidase_M43"/>
</dbReference>
<dbReference type="SUPFAM" id="SSF55486">
    <property type="entry name" value="Metalloproteases ('zincins'), catalytic domain"/>
    <property type="match status" value="1"/>
</dbReference>
<reference evidence="10 11" key="1">
    <citation type="submission" date="2016-12" db="EMBL/GenBank/DDBJ databases">
        <authorList>
            <person name="Song W.-J."/>
            <person name="Kurnit D.M."/>
        </authorList>
    </citation>
    <scope>NUCLEOTIDE SEQUENCE [LARGE SCALE GENOMIC DNA]</scope>
    <source>
        <strain evidence="10 11">DSM 43162</strain>
    </source>
</reference>
<dbReference type="AlphaFoldDB" id="A0A1M7UL56"/>
<keyword evidence="7" id="KW-0482">Metalloprotease</keyword>
<dbReference type="CDD" id="cd04275">
    <property type="entry name" value="ZnMc_pappalysin_like"/>
    <property type="match status" value="1"/>
</dbReference>
<accession>A0A1M7UL56</accession>
<gene>
    <name evidence="10" type="ORF">SAMN05660350_03451</name>
</gene>
<evidence type="ECO:0000259" key="9">
    <source>
        <dbReference type="Pfam" id="PF05572"/>
    </source>
</evidence>
<evidence type="ECO:0000256" key="1">
    <source>
        <dbReference type="ARBA" id="ARBA00008721"/>
    </source>
</evidence>
<keyword evidence="4" id="KW-0732">Signal</keyword>
<dbReference type="PANTHER" id="PTHR47466">
    <property type="match status" value="1"/>
</dbReference>
<dbReference type="InterPro" id="IPR024079">
    <property type="entry name" value="MetalloPept_cat_dom_sf"/>
</dbReference>
<sequence>MEKLVIGDREYDSQEAFVRGGRRCGTPELNEFQRERVRAHLRTARANGMDASAVTRLEIPVHFHVVHDGATGALTDQELEAQLNVLNDRFKPHDIVFTRASVDRTDDPVWFRMTMNSPAERKAKTALGEDQHRALNFYTAGIGDNLLGWATFPTDFAGDPVRDGVVMLYSTLPGGSSSPYDLGLTAVHEVGHWLGLYHTFQGGCTPPGDEIADTPFEASPNYGPADPTRDTCPNDGGHDPTTNYMDYTDDAGMTEFSPGQVTRIKEHVTLYRPDLLGVGLADAADSARAGIDFETGTF</sequence>
<evidence type="ECO:0000313" key="10">
    <source>
        <dbReference type="EMBL" id="SHN83617.1"/>
    </source>
</evidence>
<evidence type="ECO:0000256" key="4">
    <source>
        <dbReference type="ARBA" id="ARBA00022729"/>
    </source>
</evidence>
<dbReference type="RefSeq" id="WP_072919913.1">
    <property type="nucleotide sequence ID" value="NZ_FRDM01000021.1"/>
</dbReference>
<dbReference type="Gene3D" id="3.40.390.10">
    <property type="entry name" value="Collagenase (Catalytic Domain)"/>
    <property type="match status" value="1"/>
</dbReference>
<dbReference type="GO" id="GO:0046872">
    <property type="term" value="F:metal ion binding"/>
    <property type="evidence" value="ECO:0007669"/>
    <property type="project" value="UniProtKB-KW"/>
</dbReference>
<keyword evidence="5" id="KW-0378">Hydrolase</keyword>
<dbReference type="EMBL" id="FRDM01000021">
    <property type="protein sequence ID" value="SHN83617.1"/>
    <property type="molecule type" value="Genomic_DNA"/>
</dbReference>
<proteinExistence type="inferred from homology"/>
<dbReference type="OrthoDB" id="6278496at2"/>
<dbReference type="PANTHER" id="PTHR47466:SF1">
    <property type="entry name" value="METALLOPROTEASE MEP1 (AFU_ORTHOLOGUE AFUA_1G07730)-RELATED"/>
    <property type="match status" value="1"/>
</dbReference>
<evidence type="ECO:0000313" key="11">
    <source>
        <dbReference type="Proteomes" id="UP000184428"/>
    </source>
</evidence>
<evidence type="ECO:0000256" key="5">
    <source>
        <dbReference type="ARBA" id="ARBA00022801"/>
    </source>
</evidence>
<dbReference type="Proteomes" id="UP000184428">
    <property type="component" value="Unassembled WGS sequence"/>
</dbReference>
<dbReference type="GO" id="GO:0006508">
    <property type="term" value="P:proteolysis"/>
    <property type="evidence" value="ECO:0007669"/>
    <property type="project" value="UniProtKB-KW"/>
</dbReference>
<evidence type="ECO:0000256" key="6">
    <source>
        <dbReference type="ARBA" id="ARBA00022833"/>
    </source>
</evidence>
<feature type="domain" description="Peptidase M43 pregnancy-associated plasma-A" evidence="9">
    <location>
        <begin position="183"/>
        <end position="268"/>
    </location>
</feature>
<evidence type="ECO:0000256" key="7">
    <source>
        <dbReference type="ARBA" id="ARBA00023049"/>
    </source>
</evidence>
<dbReference type="Pfam" id="PF05572">
    <property type="entry name" value="Peptidase_M43"/>
    <property type="match status" value="1"/>
</dbReference>
<keyword evidence="6" id="KW-0862">Zinc</keyword>
<protein>
    <submittedName>
        <fullName evidence="10">Pregnancy-associated plasma protein-A</fullName>
    </submittedName>
</protein>
<keyword evidence="2" id="KW-0645">Protease</keyword>
<keyword evidence="3" id="KW-0479">Metal-binding</keyword>
<name>A0A1M7UL56_9ACTN</name>
<evidence type="ECO:0000256" key="3">
    <source>
        <dbReference type="ARBA" id="ARBA00022723"/>
    </source>
</evidence>
<evidence type="ECO:0000256" key="2">
    <source>
        <dbReference type="ARBA" id="ARBA00022670"/>
    </source>
</evidence>
<dbReference type="GO" id="GO:0008237">
    <property type="term" value="F:metallopeptidase activity"/>
    <property type="evidence" value="ECO:0007669"/>
    <property type="project" value="UniProtKB-KW"/>
</dbReference>
<organism evidence="10 11">
    <name type="scientific">Geodermatophilus obscurus</name>
    <dbReference type="NCBI Taxonomy" id="1861"/>
    <lineage>
        <taxon>Bacteria</taxon>
        <taxon>Bacillati</taxon>
        <taxon>Actinomycetota</taxon>
        <taxon>Actinomycetes</taxon>
        <taxon>Geodermatophilales</taxon>
        <taxon>Geodermatophilaceae</taxon>
        <taxon>Geodermatophilus</taxon>
    </lineage>
</organism>
<keyword evidence="8" id="KW-1015">Disulfide bond</keyword>